<dbReference type="eggNOG" id="COG0400">
    <property type="taxonomic scope" value="Bacteria"/>
</dbReference>
<proteinExistence type="predicted"/>
<gene>
    <name evidence="1" type="ORF">HMPREF2130_03975</name>
</gene>
<evidence type="ECO:0008006" key="3">
    <source>
        <dbReference type="Google" id="ProtNLM"/>
    </source>
</evidence>
<dbReference type="Gene3D" id="3.40.50.1820">
    <property type="entry name" value="alpha/beta hydrolase"/>
    <property type="match status" value="1"/>
</dbReference>
<name>A0A096AKV8_9BURK</name>
<reference evidence="1 2" key="1">
    <citation type="submission" date="2014-07" db="EMBL/GenBank/DDBJ databases">
        <authorList>
            <person name="McCorrison J."/>
            <person name="Sanka R."/>
            <person name="Torralba M."/>
            <person name="Gillis M."/>
            <person name="Haft D.H."/>
            <person name="Methe B."/>
            <person name="Sutton G."/>
            <person name="Nelson K.E."/>
        </authorList>
    </citation>
    <scope>NUCLEOTIDE SEQUENCE [LARGE SCALE GENOMIC DNA]</scope>
    <source>
        <strain evidence="1 2">DNF00040</strain>
    </source>
</reference>
<dbReference type="AlphaFoldDB" id="A0A096AKV8"/>
<accession>A0A096AKV8</accession>
<dbReference type="Proteomes" id="UP000029629">
    <property type="component" value="Unassembled WGS sequence"/>
</dbReference>
<protein>
    <recommendedName>
        <fullName evidence="3">Hydrolase</fullName>
    </recommendedName>
</protein>
<dbReference type="InterPro" id="IPR029058">
    <property type="entry name" value="AB_hydrolase_fold"/>
</dbReference>
<dbReference type="RefSeq" id="WP_036558332.1">
    <property type="nucleotide sequence ID" value="NZ_JRNI01000015.1"/>
</dbReference>
<dbReference type="EMBL" id="JRNI01000015">
    <property type="protein sequence ID" value="KGF31277.1"/>
    <property type="molecule type" value="Genomic_DNA"/>
</dbReference>
<keyword evidence="2" id="KW-1185">Reference proteome</keyword>
<evidence type="ECO:0000313" key="2">
    <source>
        <dbReference type="Proteomes" id="UP000029629"/>
    </source>
</evidence>
<sequence>MAAFIIQKSYIPKAQTDVAQLFMVLTRSAQAEDIAAADGVLKVLSARFPSAVLLSISLSDADALPPGLSEAEEGAWLEHIQPEWLRFIAEQQRQYGVEPAATAIVGVGTLGALVLELAKLEQPVAGRLISFGARFIRLPEQPLSLAQTLHLLHAANDAEVAAKHSQIAHLAIQNLAADSTLDVLQGIEDSLDPALITQLRVRLETCIPLRILKEIQAATGE</sequence>
<comment type="caution">
    <text evidence="1">The sequence shown here is derived from an EMBL/GenBank/DDBJ whole genome shotgun (WGS) entry which is preliminary data.</text>
</comment>
<dbReference type="OrthoDB" id="9801763at2"/>
<evidence type="ECO:0000313" key="1">
    <source>
        <dbReference type="EMBL" id="KGF31277.1"/>
    </source>
</evidence>
<organism evidence="1 2">
    <name type="scientific">Oligella urethralis DNF00040</name>
    <dbReference type="NCBI Taxonomy" id="1401065"/>
    <lineage>
        <taxon>Bacteria</taxon>
        <taxon>Pseudomonadati</taxon>
        <taxon>Pseudomonadota</taxon>
        <taxon>Betaproteobacteria</taxon>
        <taxon>Burkholderiales</taxon>
        <taxon>Alcaligenaceae</taxon>
        <taxon>Oligella</taxon>
    </lineage>
</organism>